<protein>
    <submittedName>
        <fullName evidence="10">Uncharacterized protein DUF2726</fullName>
    </submittedName>
</protein>
<dbReference type="Pfam" id="PF13087">
    <property type="entry name" value="AAA_12"/>
    <property type="match status" value="1"/>
</dbReference>
<keyword evidence="4" id="KW-0347">Helicase</keyword>
<organism evidence="10 11">
    <name type="scientific">Nocardia alba</name>
    <dbReference type="NCBI Taxonomy" id="225051"/>
    <lineage>
        <taxon>Bacteria</taxon>
        <taxon>Bacillati</taxon>
        <taxon>Actinomycetota</taxon>
        <taxon>Actinomycetes</taxon>
        <taxon>Mycobacteriales</taxon>
        <taxon>Nocardiaceae</taxon>
        <taxon>Nocardia</taxon>
    </lineage>
</organism>
<dbReference type="InterPro" id="IPR027417">
    <property type="entry name" value="P-loop_NTPase"/>
</dbReference>
<proteinExistence type="inferred from homology"/>
<dbReference type="Pfam" id="PF10881">
    <property type="entry name" value="DUF2726"/>
    <property type="match status" value="1"/>
</dbReference>
<dbReference type="InterPro" id="IPR041679">
    <property type="entry name" value="DNA2/NAM7-like_C"/>
</dbReference>
<dbReference type="CDD" id="cd18808">
    <property type="entry name" value="SF1_C_Upf1"/>
    <property type="match status" value="1"/>
</dbReference>
<evidence type="ECO:0000259" key="8">
    <source>
        <dbReference type="Pfam" id="PF13086"/>
    </source>
</evidence>
<evidence type="ECO:0000259" key="7">
    <source>
        <dbReference type="Pfam" id="PF10881"/>
    </source>
</evidence>
<dbReference type="Gene3D" id="3.40.50.300">
    <property type="entry name" value="P-loop containing nucleotide triphosphate hydrolases"/>
    <property type="match status" value="3"/>
</dbReference>
<dbReference type="GO" id="GO:0016787">
    <property type="term" value="F:hydrolase activity"/>
    <property type="evidence" value="ECO:0007669"/>
    <property type="project" value="UniProtKB-KW"/>
</dbReference>
<dbReference type="CDD" id="cd17934">
    <property type="entry name" value="DEXXQc_Upf1-like"/>
    <property type="match status" value="1"/>
</dbReference>
<dbReference type="SUPFAM" id="SSF52540">
    <property type="entry name" value="P-loop containing nucleoside triphosphate hydrolases"/>
    <property type="match status" value="1"/>
</dbReference>
<name>A0A4R1FJM3_9NOCA</name>
<dbReference type="Proteomes" id="UP000294856">
    <property type="component" value="Unassembled WGS sequence"/>
</dbReference>
<comment type="similarity">
    <text evidence="1">Belongs to the DNA2/NAM7 helicase family.</text>
</comment>
<feature type="domain" description="DUF2726" evidence="7">
    <location>
        <begin position="809"/>
        <end position="921"/>
    </location>
</feature>
<dbReference type="InterPro" id="IPR047187">
    <property type="entry name" value="SF1_C_Upf1"/>
</dbReference>
<dbReference type="Pfam" id="PF13086">
    <property type="entry name" value="AAA_11"/>
    <property type="match status" value="1"/>
</dbReference>
<comment type="caution">
    <text evidence="10">The sequence shown here is derived from an EMBL/GenBank/DDBJ whole genome shotgun (WGS) entry which is preliminary data.</text>
</comment>
<dbReference type="EMBL" id="SMFR01000005">
    <property type="protein sequence ID" value="TCJ93562.1"/>
    <property type="molecule type" value="Genomic_DNA"/>
</dbReference>
<dbReference type="GO" id="GO:0043139">
    <property type="term" value="F:5'-3' DNA helicase activity"/>
    <property type="evidence" value="ECO:0007669"/>
    <property type="project" value="TreeGrafter"/>
</dbReference>
<evidence type="ECO:0000256" key="1">
    <source>
        <dbReference type="ARBA" id="ARBA00007913"/>
    </source>
</evidence>
<evidence type="ECO:0000256" key="3">
    <source>
        <dbReference type="ARBA" id="ARBA00022801"/>
    </source>
</evidence>
<feature type="region of interest" description="Disordered" evidence="6">
    <location>
        <begin position="965"/>
        <end position="991"/>
    </location>
</feature>
<evidence type="ECO:0000256" key="5">
    <source>
        <dbReference type="ARBA" id="ARBA00022840"/>
    </source>
</evidence>
<evidence type="ECO:0000313" key="10">
    <source>
        <dbReference type="EMBL" id="TCJ93562.1"/>
    </source>
</evidence>
<keyword evidence="2" id="KW-0547">Nucleotide-binding</keyword>
<dbReference type="PANTHER" id="PTHR43788">
    <property type="entry name" value="DNA2/NAM7 HELICASE FAMILY MEMBER"/>
    <property type="match status" value="1"/>
</dbReference>
<feature type="domain" description="DNA2/NAM7 helicase helicase" evidence="8">
    <location>
        <begin position="187"/>
        <end position="541"/>
    </location>
</feature>
<dbReference type="AlphaFoldDB" id="A0A4R1FJM3"/>
<dbReference type="PANTHER" id="PTHR43788:SF8">
    <property type="entry name" value="DNA-BINDING PROTEIN SMUBP-2"/>
    <property type="match status" value="1"/>
</dbReference>
<evidence type="ECO:0000256" key="4">
    <source>
        <dbReference type="ARBA" id="ARBA00022806"/>
    </source>
</evidence>
<keyword evidence="3" id="KW-0378">Hydrolase</keyword>
<dbReference type="InterPro" id="IPR041677">
    <property type="entry name" value="DNA2/NAM7_AAA_11"/>
</dbReference>
<keyword evidence="5" id="KW-0067">ATP-binding</keyword>
<accession>A0A4R1FJM3</accession>
<dbReference type="InterPro" id="IPR024402">
    <property type="entry name" value="DUF2726"/>
</dbReference>
<evidence type="ECO:0000256" key="2">
    <source>
        <dbReference type="ARBA" id="ARBA00022741"/>
    </source>
</evidence>
<gene>
    <name evidence="10" type="ORF">DFR71_5412</name>
</gene>
<sequence length="991" mass="112120">MVDPRVVAVVVRRKDNWVPEDKTLEIQGYEPGPQRIRVRFGGSTDYSYGWDRVAILERPTHLSLGTDVRVLVDGSPVDAVDAYLFAGPSEFGSWWHVAHSNGGWDAYPVTRVQVVPNAASLPRARDVLAYWCAVAEQLKDDSGVLLRNHQSLEFIHPDSALARILARAPIDGLPDDQMTLPVYPFHTNISQSTAVRNALRAPISVIDGPPGTGKTQTILNIIASVICRPGATAGVVAFSNSAVDNVFEKLTKEGFGLVAANLGKKEKREEFFQSQVTRNVAVDALVNAVAGGATDAAAELGAVNRRLVALQEQDRERARLRQQLHAYQLEQRHFQSFFDRNAVPDADALPLLRRYSANKLLDFIADTDPNWVGDSGWARLVDTMNRYFKYRALRKVDADDTEVVLRIQRLYYEKKIAELERQVEKLTTALAGRNFAELQADQTRLSQQLLEDALRARYGAQSRTIHTNRYRQQFGRFAQDYPLILSTCHSLQNSIGRGTLLDYLIIDEASQVDLVTVVPALACARNVVVVGDLAQLPPVTTNRTDLPQPPEPVFDYRRSILATILDLYPEHVPREMLREHYRCDPDIIGYCNRKFYRNRLIPYTSSTPGVAPMRIVRTEPGNHMRRSYRDDDPMSRGLSNQREIDVIRHEVLSWVSADFPPHRVGVTTPYRRQANKVADALIESIESDTVHKFQGREKDAIVMTTVLDDTHSGEKALQFADDPNLINVAVSRAKRLFVLVTHPSELPASRHLRDLIGYIRYRDPANAVIDSDVVSIFDLLYTEYNQRRRRNPQIGWGRTQWDSEDITLTMLNGVLAEPGHDHLAVHPQVFLGNVFSHGWERLDIEHRKFIRRRASFDFVLYNRITNQNVGAIEVDGFSTHEANPDQLARDALKDEICRRYNFQLLRLSTTGSQEKTKVRRFLGLLPWRCPIRGSSGCVPLAHRFVSDVIFFRPFGVRHLGAVRARHAADRSTPEPSPMLDDELTNYRPPAR</sequence>
<dbReference type="STRING" id="1210063.GCA_001612665_05137"/>
<dbReference type="InterPro" id="IPR050534">
    <property type="entry name" value="Coronavir_polyprotein_1ab"/>
</dbReference>
<evidence type="ECO:0000259" key="9">
    <source>
        <dbReference type="Pfam" id="PF13087"/>
    </source>
</evidence>
<dbReference type="GO" id="GO:0005524">
    <property type="term" value="F:ATP binding"/>
    <property type="evidence" value="ECO:0007669"/>
    <property type="project" value="UniProtKB-KW"/>
</dbReference>
<evidence type="ECO:0000313" key="11">
    <source>
        <dbReference type="Proteomes" id="UP000294856"/>
    </source>
</evidence>
<feature type="domain" description="DNA2/NAM7 helicase-like C-terminal" evidence="9">
    <location>
        <begin position="557"/>
        <end position="742"/>
    </location>
</feature>
<reference evidence="10 11" key="1">
    <citation type="submission" date="2019-03" db="EMBL/GenBank/DDBJ databases">
        <title>Genomic Encyclopedia of Type Strains, Phase IV (KMG-IV): sequencing the most valuable type-strain genomes for metagenomic binning, comparative biology and taxonomic classification.</title>
        <authorList>
            <person name="Goeker M."/>
        </authorList>
    </citation>
    <scope>NUCLEOTIDE SEQUENCE [LARGE SCALE GENOMIC DNA]</scope>
    <source>
        <strain evidence="10 11">DSM 44684</strain>
    </source>
</reference>
<evidence type="ECO:0000256" key="6">
    <source>
        <dbReference type="SAM" id="MobiDB-lite"/>
    </source>
</evidence>
<keyword evidence="11" id="KW-1185">Reference proteome</keyword>